<dbReference type="EMBL" id="BKCJ010452156">
    <property type="protein sequence ID" value="GFA59628.1"/>
    <property type="molecule type" value="Genomic_DNA"/>
</dbReference>
<comment type="caution">
    <text evidence="2">The sequence shown here is derived from an EMBL/GenBank/DDBJ whole genome shotgun (WGS) entry which is preliminary data.</text>
</comment>
<dbReference type="AlphaFoldDB" id="A0A699JV04"/>
<accession>A0A699JV04</accession>
<organism evidence="2">
    <name type="scientific">Tanacetum cinerariifolium</name>
    <name type="common">Dalmatian daisy</name>
    <name type="synonym">Chrysanthemum cinerariifolium</name>
    <dbReference type="NCBI Taxonomy" id="118510"/>
    <lineage>
        <taxon>Eukaryota</taxon>
        <taxon>Viridiplantae</taxon>
        <taxon>Streptophyta</taxon>
        <taxon>Embryophyta</taxon>
        <taxon>Tracheophyta</taxon>
        <taxon>Spermatophyta</taxon>
        <taxon>Magnoliopsida</taxon>
        <taxon>eudicotyledons</taxon>
        <taxon>Gunneridae</taxon>
        <taxon>Pentapetalae</taxon>
        <taxon>asterids</taxon>
        <taxon>campanulids</taxon>
        <taxon>Asterales</taxon>
        <taxon>Asteraceae</taxon>
        <taxon>Asteroideae</taxon>
        <taxon>Anthemideae</taxon>
        <taxon>Anthemidinae</taxon>
        <taxon>Tanacetum</taxon>
    </lineage>
</organism>
<evidence type="ECO:0000313" key="2">
    <source>
        <dbReference type="EMBL" id="GFA59628.1"/>
    </source>
</evidence>
<name>A0A699JV04_TANCI</name>
<gene>
    <name evidence="2" type="ORF">Tci_631600</name>
</gene>
<sequence length="300" mass="33767">MSARLLNEIESDKPVKDDSLVFTTFSNPLFKDNDDLTSSDDESLSEEDVPIEESKVYSNPLFDDDEINSDELESHVESNFVEYQSNHDALIDSSQKIDYLEEFFGELAHINPEITKADLDFEKEICSIKNLLYDNSSPRPPEELNAEIANIVVESIPSSPIPVQDGDSQREEIDIITNTDDVLPPSVENDDDSEGEINVVEELLSDNSIPLTEDESSDSDHQDDPSIPLPPPEPPDAKIDFELDAEISVVKNTIVEFECLRDEFDDDDYFSFMFVIYSKVFSFLLSAESEDTIFDPGISV</sequence>
<feature type="region of interest" description="Disordered" evidence="1">
    <location>
        <begin position="205"/>
        <end position="236"/>
    </location>
</feature>
<reference evidence="2" key="1">
    <citation type="journal article" date="2019" name="Sci. Rep.">
        <title>Draft genome of Tanacetum cinerariifolium, the natural source of mosquito coil.</title>
        <authorList>
            <person name="Yamashiro T."/>
            <person name="Shiraishi A."/>
            <person name="Satake H."/>
            <person name="Nakayama K."/>
        </authorList>
    </citation>
    <scope>NUCLEOTIDE SEQUENCE</scope>
</reference>
<evidence type="ECO:0008006" key="3">
    <source>
        <dbReference type="Google" id="ProtNLM"/>
    </source>
</evidence>
<proteinExistence type="predicted"/>
<feature type="region of interest" description="Disordered" evidence="1">
    <location>
        <begin position="29"/>
        <end position="51"/>
    </location>
</feature>
<protein>
    <recommendedName>
        <fullName evidence="3">Reverse transcriptase domain-containing protein</fullName>
    </recommendedName>
</protein>
<feature type="compositionally biased region" description="Acidic residues" evidence="1">
    <location>
        <begin position="35"/>
        <end position="51"/>
    </location>
</feature>
<evidence type="ECO:0000256" key="1">
    <source>
        <dbReference type="SAM" id="MobiDB-lite"/>
    </source>
</evidence>